<name>A0AAF0BFS4_9PROT</name>
<dbReference type="PANTHER" id="PTHR30005">
    <property type="entry name" value="EXOPOLYPHOSPHATASE"/>
    <property type="match status" value="1"/>
</dbReference>
<dbReference type="RefSeq" id="WP_289502249.1">
    <property type="nucleotide sequence ID" value="NZ_CP116805.1"/>
</dbReference>
<sequence length="499" mass="55302">MTETYAEAKSYIAVIDIGSNSVRLVVFSGLCRVPDTVFNEKIMCGLGSAIGTTGSMSEESVELAISTLKRYRALCDQMGVGEIVSLATAAVRDAGNGEDFVRRVKEECRLDIQVIEGPEEARLSALGVLSGEPSAKGVIGDLGGGSLELVRIHDGDAFERRSLEKGPLRLMSKFGDDMRAMRQHVKNSLMEVEWLDHREGDSFYLVGGAWRNIARLMMKEQSNPLPILQGYRAAGSEMAAFCDRLAMLRPADIPFGDLLNERRRQVIPVAAMILREVLRVLRPRYVIVSSFGLREGVLFDRLTPEKRAEDPFLYSCRHLAEERCRFTEHADILFDWTRPLFRSGDTERDVDREMLHMATCLLSDVAWRGHPDFRAEKAVETVLHGNFVGVTHRERAYVALALNQAYGAPLNVPHVAGVLQFLKVEEIHEARVMGAALRLAQRLSGGAADALKLSSLTIARGKIVLSVPKSQSEIANDVVFKRLLQLGQLLGRQATIQTV</sequence>
<dbReference type="Pfam" id="PF21697">
    <property type="entry name" value="Ppx_C"/>
    <property type="match status" value="1"/>
</dbReference>
<evidence type="ECO:0000313" key="4">
    <source>
        <dbReference type="Proteomes" id="UP001217500"/>
    </source>
</evidence>
<accession>A0AAF0BFS4</accession>
<protein>
    <submittedName>
        <fullName evidence="3">Ppx/GppA family phosphatase</fullName>
    </submittedName>
</protein>
<dbReference type="SUPFAM" id="SSF109604">
    <property type="entry name" value="HD-domain/PDEase-like"/>
    <property type="match status" value="1"/>
</dbReference>
<evidence type="ECO:0000313" key="3">
    <source>
        <dbReference type="EMBL" id="WCL52813.1"/>
    </source>
</evidence>
<dbReference type="GO" id="GO:0016462">
    <property type="term" value="F:pyrophosphatase activity"/>
    <property type="evidence" value="ECO:0007669"/>
    <property type="project" value="TreeGrafter"/>
</dbReference>
<dbReference type="Gene3D" id="1.10.3210.10">
    <property type="entry name" value="Hypothetical protein af1432"/>
    <property type="match status" value="1"/>
</dbReference>
<dbReference type="InterPro" id="IPR003695">
    <property type="entry name" value="Ppx_GppA_N"/>
</dbReference>
<proteinExistence type="predicted"/>
<dbReference type="InterPro" id="IPR048951">
    <property type="entry name" value="Ppx_C"/>
</dbReference>
<organism evidence="3 4">
    <name type="scientific">Gimibacter soli</name>
    <dbReference type="NCBI Taxonomy" id="3024400"/>
    <lineage>
        <taxon>Bacteria</taxon>
        <taxon>Pseudomonadati</taxon>
        <taxon>Pseudomonadota</taxon>
        <taxon>Alphaproteobacteria</taxon>
        <taxon>Kordiimonadales</taxon>
        <taxon>Temperatibacteraceae</taxon>
        <taxon>Gimibacter</taxon>
    </lineage>
</organism>
<reference evidence="3" key="1">
    <citation type="submission" date="2023-01" db="EMBL/GenBank/DDBJ databases">
        <title>The genome sequence of Kordiimonadaceae bacterium 6D33.</title>
        <authorList>
            <person name="Liu Y."/>
        </authorList>
    </citation>
    <scope>NUCLEOTIDE SEQUENCE</scope>
    <source>
        <strain evidence="3">6D33</strain>
    </source>
</reference>
<dbReference type="Pfam" id="PF02541">
    <property type="entry name" value="Ppx-GppA"/>
    <property type="match status" value="1"/>
</dbReference>
<dbReference type="EMBL" id="CP116805">
    <property type="protein sequence ID" value="WCL52813.1"/>
    <property type="molecule type" value="Genomic_DNA"/>
</dbReference>
<dbReference type="AlphaFoldDB" id="A0AAF0BFS4"/>
<gene>
    <name evidence="3" type="ORF">PH603_09705</name>
</gene>
<dbReference type="SUPFAM" id="SSF53067">
    <property type="entry name" value="Actin-like ATPase domain"/>
    <property type="match status" value="2"/>
</dbReference>
<dbReference type="Gene3D" id="3.30.420.40">
    <property type="match status" value="1"/>
</dbReference>
<feature type="domain" description="Ppx/GppA phosphatase N-terminal" evidence="1">
    <location>
        <begin position="34"/>
        <end position="302"/>
    </location>
</feature>
<dbReference type="CDD" id="cd24052">
    <property type="entry name" value="ASKHA_NBD_HpPPX-GppA-like"/>
    <property type="match status" value="1"/>
</dbReference>
<feature type="domain" description="Exopolyphosphatase C-terminal" evidence="2">
    <location>
        <begin position="317"/>
        <end position="495"/>
    </location>
</feature>
<dbReference type="Gene3D" id="3.30.420.150">
    <property type="entry name" value="Exopolyphosphatase. Domain 2"/>
    <property type="match status" value="1"/>
</dbReference>
<evidence type="ECO:0000259" key="1">
    <source>
        <dbReference type="Pfam" id="PF02541"/>
    </source>
</evidence>
<dbReference type="KEGG" id="gso:PH603_09705"/>
<dbReference type="InterPro" id="IPR043129">
    <property type="entry name" value="ATPase_NBD"/>
</dbReference>
<evidence type="ECO:0000259" key="2">
    <source>
        <dbReference type="Pfam" id="PF21697"/>
    </source>
</evidence>
<dbReference type="Proteomes" id="UP001217500">
    <property type="component" value="Chromosome"/>
</dbReference>
<dbReference type="InterPro" id="IPR050273">
    <property type="entry name" value="GppA/Ppx_hydrolase"/>
</dbReference>
<dbReference type="PANTHER" id="PTHR30005:SF0">
    <property type="entry name" value="RETROGRADE REGULATION PROTEIN 2"/>
    <property type="match status" value="1"/>
</dbReference>
<keyword evidence="4" id="KW-1185">Reference proteome</keyword>